<reference evidence="2" key="1">
    <citation type="journal article" date="2016" name="Nat. Commun.">
        <title>The Gonium pectorale genome demonstrates co-option of cell cycle regulation during the evolution of multicellularity.</title>
        <authorList>
            <person name="Hanschen E.R."/>
            <person name="Marriage T.N."/>
            <person name="Ferris P.J."/>
            <person name="Hamaji T."/>
            <person name="Toyoda A."/>
            <person name="Fujiyama A."/>
            <person name="Neme R."/>
            <person name="Noguchi H."/>
            <person name="Minakuchi Y."/>
            <person name="Suzuki M."/>
            <person name="Kawai-Toyooka H."/>
            <person name="Smith D.R."/>
            <person name="Sparks H."/>
            <person name="Anderson J."/>
            <person name="Bakaric R."/>
            <person name="Luria V."/>
            <person name="Karger A."/>
            <person name="Kirschner M.W."/>
            <person name="Durand P.M."/>
            <person name="Michod R.E."/>
            <person name="Nozaki H."/>
            <person name="Olson B.J."/>
        </authorList>
    </citation>
    <scope>NUCLEOTIDE SEQUENCE [LARGE SCALE GENOMIC DNA]</scope>
    <source>
        <strain evidence="2">NIES-2863</strain>
    </source>
</reference>
<evidence type="ECO:0008006" key="3">
    <source>
        <dbReference type="Google" id="ProtNLM"/>
    </source>
</evidence>
<dbReference type="OrthoDB" id="10267212at2759"/>
<protein>
    <recommendedName>
        <fullName evidence="3">DUF2322 family protein</fullName>
    </recommendedName>
</protein>
<evidence type="ECO:0000313" key="1">
    <source>
        <dbReference type="EMBL" id="KXZ45553.1"/>
    </source>
</evidence>
<sequence length="57" mass="6355">MYGGKLTKEAAQEGLRLYGEVVDIDEARRHPGSHPNIDLLLNALKDGKEHEVVVERS</sequence>
<evidence type="ECO:0000313" key="2">
    <source>
        <dbReference type="Proteomes" id="UP000075714"/>
    </source>
</evidence>
<proteinExistence type="predicted"/>
<dbReference type="InterPro" id="IPR016755">
    <property type="entry name" value="UCP019302"/>
</dbReference>
<dbReference type="Pfam" id="PF10084">
    <property type="entry name" value="DUF2322"/>
    <property type="match status" value="1"/>
</dbReference>
<dbReference type="Proteomes" id="UP000075714">
    <property type="component" value="Unassembled WGS sequence"/>
</dbReference>
<dbReference type="AlphaFoldDB" id="A0A150G707"/>
<organism evidence="1 2">
    <name type="scientific">Gonium pectorale</name>
    <name type="common">Green alga</name>
    <dbReference type="NCBI Taxonomy" id="33097"/>
    <lineage>
        <taxon>Eukaryota</taxon>
        <taxon>Viridiplantae</taxon>
        <taxon>Chlorophyta</taxon>
        <taxon>core chlorophytes</taxon>
        <taxon>Chlorophyceae</taxon>
        <taxon>CS clade</taxon>
        <taxon>Chlamydomonadales</taxon>
        <taxon>Volvocaceae</taxon>
        <taxon>Gonium</taxon>
    </lineage>
</organism>
<gene>
    <name evidence="1" type="ORF">GPECTOR_53g139</name>
</gene>
<accession>A0A150G707</accession>
<keyword evidence="2" id="KW-1185">Reference proteome</keyword>
<comment type="caution">
    <text evidence="1">The sequence shown here is derived from an EMBL/GenBank/DDBJ whole genome shotgun (WGS) entry which is preliminary data.</text>
</comment>
<name>A0A150G707_GONPE</name>
<dbReference type="EMBL" id="LSYV01000054">
    <property type="protein sequence ID" value="KXZ45553.1"/>
    <property type="molecule type" value="Genomic_DNA"/>
</dbReference>